<dbReference type="Pfam" id="PF25601">
    <property type="entry name" value="AAA_lid_14"/>
    <property type="match status" value="1"/>
</dbReference>
<dbReference type="Gene3D" id="1.10.8.60">
    <property type="match status" value="1"/>
</dbReference>
<dbReference type="PROSITE" id="PS00688">
    <property type="entry name" value="SIGMA54_INTERACT_3"/>
    <property type="match status" value="1"/>
</dbReference>
<evidence type="ECO:0000313" key="9">
    <source>
        <dbReference type="EMBL" id="BCB27404.1"/>
    </source>
</evidence>
<dbReference type="FunFam" id="3.40.50.300:FF:000006">
    <property type="entry name" value="DNA-binding transcriptional regulator NtrC"/>
    <property type="match status" value="1"/>
</dbReference>
<dbReference type="PROSITE" id="PS50110">
    <property type="entry name" value="RESPONSE_REGULATORY"/>
    <property type="match status" value="1"/>
</dbReference>
<dbReference type="InterPro" id="IPR025943">
    <property type="entry name" value="Sigma_54_int_dom_ATP-bd_2"/>
</dbReference>
<dbReference type="InterPro" id="IPR002078">
    <property type="entry name" value="Sigma_54_int"/>
</dbReference>
<gene>
    <name evidence="9" type="primary">hydG</name>
    <name evidence="9" type="ORF">SKTS_22900</name>
</gene>
<evidence type="ECO:0000259" key="7">
    <source>
        <dbReference type="PROSITE" id="PS50045"/>
    </source>
</evidence>
<keyword evidence="1" id="KW-0547">Nucleotide-binding</keyword>
<proteinExistence type="predicted"/>
<dbReference type="CDD" id="cd00009">
    <property type="entry name" value="AAA"/>
    <property type="match status" value="1"/>
</dbReference>
<dbReference type="Proteomes" id="UP000502260">
    <property type="component" value="Chromosome"/>
</dbReference>
<feature type="domain" description="Sigma-54 factor interaction" evidence="7">
    <location>
        <begin position="129"/>
        <end position="357"/>
    </location>
</feature>
<feature type="domain" description="Response regulatory" evidence="8">
    <location>
        <begin position="4"/>
        <end position="119"/>
    </location>
</feature>
<dbReference type="InterPro" id="IPR002197">
    <property type="entry name" value="HTH_Fis"/>
</dbReference>
<sequence>MSKQICLIEDDEIMGETLLVRLTLEGFSCDWYQRGQEALAALKDKNYNLVISDIRLPDISGDTLFRQLREAHAAIPPFIFITGFSDIETAVELLKLGAQDYLTKPFDLDALVEKARAILGEAEAETGVSLGVSPAMRHIEAMLPKLAAGNTSVLITGESGVGKERVALALHRLAHENRPFVAVNCGALTETLLEAELFGYEKGAFTGAQRTKKGVFEQADGGTLFLDEIGDMPLSMQIKVLRSIQERTIVRVGGETAIPVNFRLICATHRDLKAMVEAGEFREDLYYRVTVISLRIPPLRERKEDILWMAHRFLADLSAQHDGEIFVLQPSTERALLDYRWPGNIRELKHALERACVLTEGRALSPDAVFERPARSEIAASNKLSALDDYLAESERKYILDALEKHNWQIQICAAALGISRKNLWQKMRRLNISRE</sequence>
<evidence type="ECO:0000256" key="6">
    <source>
        <dbReference type="PROSITE-ProRule" id="PRU00169"/>
    </source>
</evidence>
<keyword evidence="3" id="KW-0805">Transcription regulation</keyword>
<dbReference type="SUPFAM" id="SSF52172">
    <property type="entry name" value="CheY-like"/>
    <property type="match status" value="1"/>
</dbReference>
<dbReference type="InterPro" id="IPR058031">
    <property type="entry name" value="AAA_lid_NorR"/>
</dbReference>
<evidence type="ECO:0000313" key="10">
    <source>
        <dbReference type="Proteomes" id="UP000502260"/>
    </source>
</evidence>
<dbReference type="InterPro" id="IPR025662">
    <property type="entry name" value="Sigma_54_int_dom_ATP-bd_1"/>
</dbReference>
<dbReference type="PANTHER" id="PTHR32071">
    <property type="entry name" value="TRANSCRIPTIONAL REGULATORY PROTEIN"/>
    <property type="match status" value="1"/>
</dbReference>
<dbReference type="GO" id="GO:0000160">
    <property type="term" value="P:phosphorelay signal transduction system"/>
    <property type="evidence" value="ECO:0007669"/>
    <property type="project" value="InterPro"/>
</dbReference>
<organism evidence="9 10">
    <name type="scientific">Sulfurimicrobium lacus</name>
    <dbReference type="NCBI Taxonomy" id="2715678"/>
    <lineage>
        <taxon>Bacteria</taxon>
        <taxon>Pseudomonadati</taxon>
        <taxon>Pseudomonadota</taxon>
        <taxon>Betaproteobacteria</taxon>
        <taxon>Nitrosomonadales</taxon>
        <taxon>Sulfuricellaceae</taxon>
        <taxon>Sulfurimicrobium</taxon>
    </lineage>
</organism>
<keyword evidence="5" id="KW-0804">Transcription</keyword>
<dbReference type="Pfam" id="PF02954">
    <property type="entry name" value="HTH_8"/>
    <property type="match status" value="1"/>
</dbReference>
<reference evidence="10" key="1">
    <citation type="submission" date="2020-03" db="EMBL/GenBank/DDBJ databases">
        <title>Complete genome sequence of sulfur-oxidizing bacterium skT11.</title>
        <authorList>
            <person name="Kanda M."/>
            <person name="Kojima H."/>
            <person name="Fukui M."/>
        </authorList>
    </citation>
    <scope>NUCLEOTIDE SEQUENCE [LARGE SCALE GENOMIC DNA]</scope>
    <source>
        <strain evidence="10">skT11</strain>
    </source>
</reference>
<dbReference type="EMBL" id="AP022853">
    <property type="protein sequence ID" value="BCB27404.1"/>
    <property type="molecule type" value="Genomic_DNA"/>
</dbReference>
<evidence type="ECO:0000259" key="8">
    <source>
        <dbReference type="PROSITE" id="PS50110"/>
    </source>
</evidence>
<dbReference type="GO" id="GO:0043565">
    <property type="term" value="F:sequence-specific DNA binding"/>
    <property type="evidence" value="ECO:0007669"/>
    <property type="project" value="InterPro"/>
</dbReference>
<dbReference type="PANTHER" id="PTHR32071:SF117">
    <property type="entry name" value="PTS-DEPENDENT DIHYDROXYACETONE KINASE OPERON REGULATORY PROTEIN-RELATED"/>
    <property type="match status" value="1"/>
</dbReference>
<keyword evidence="10" id="KW-1185">Reference proteome</keyword>
<feature type="modified residue" description="4-aspartylphosphate" evidence="6">
    <location>
        <position position="53"/>
    </location>
</feature>
<dbReference type="InterPro" id="IPR003593">
    <property type="entry name" value="AAA+_ATPase"/>
</dbReference>
<dbReference type="Pfam" id="PF00072">
    <property type="entry name" value="Response_reg"/>
    <property type="match status" value="1"/>
</dbReference>
<dbReference type="SUPFAM" id="SSF52540">
    <property type="entry name" value="P-loop containing nucleoside triphosphate hydrolases"/>
    <property type="match status" value="1"/>
</dbReference>
<dbReference type="InterPro" id="IPR025944">
    <property type="entry name" value="Sigma_54_int_dom_CS"/>
</dbReference>
<protein>
    <submittedName>
        <fullName evidence="9">DNA-binding response regulator</fullName>
    </submittedName>
</protein>
<dbReference type="GO" id="GO:0005524">
    <property type="term" value="F:ATP binding"/>
    <property type="evidence" value="ECO:0007669"/>
    <property type="project" value="UniProtKB-KW"/>
</dbReference>
<dbReference type="PRINTS" id="PR01590">
    <property type="entry name" value="HTHFIS"/>
</dbReference>
<dbReference type="InterPro" id="IPR027417">
    <property type="entry name" value="P-loop_NTPase"/>
</dbReference>
<dbReference type="SUPFAM" id="SSF46689">
    <property type="entry name" value="Homeodomain-like"/>
    <property type="match status" value="1"/>
</dbReference>
<dbReference type="GO" id="GO:0006355">
    <property type="term" value="P:regulation of DNA-templated transcription"/>
    <property type="evidence" value="ECO:0007669"/>
    <property type="project" value="InterPro"/>
</dbReference>
<keyword evidence="4 9" id="KW-0238">DNA-binding</keyword>
<dbReference type="Pfam" id="PF00158">
    <property type="entry name" value="Sigma54_activat"/>
    <property type="match status" value="1"/>
</dbReference>
<accession>A0A6F8VCK6</accession>
<evidence type="ECO:0000256" key="3">
    <source>
        <dbReference type="ARBA" id="ARBA00023015"/>
    </source>
</evidence>
<dbReference type="PROSITE" id="PS00675">
    <property type="entry name" value="SIGMA54_INTERACT_1"/>
    <property type="match status" value="1"/>
</dbReference>
<evidence type="ECO:0000256" key="2">
    <source>
        <dbReference type="ARBA" id="ARBA00022840"/>
    </source>
</evidence>
<dbReference type="InterPro" id="IPR011006">
    <property type="entry name" value="CheY-like_superfamily"/>
</dbReference>
<evidence type="ECO:0000256" key="1">
    <source>
        <dbReference type="ARBA" id="ARBA00022741"/>
    </source>
</evidence>
<keyword evidence="6" id="KW-0597">Phosphoprotein</keyword>
<dbReference type="Gene3D" id="3.40.50.300">
    <property type="entry name" value="P-loop containing nucleotide triphosphate hydrolases"/>
    <property type="match status" value="1"/>
</dbReference>
<evidence type="ECO:0000256" key="4">
    <source>
        <dbReference type="ARBA" id="ARBA00023125"/>
    </source>
</evidence>
<dbReference type="PROSITE" id="PS50045">
    <property type="entry name" value="SIGMA54_INTERACT_4"/>
    <property type="match status" value="1"/>
</dbReference>
<evidence type="ECO:0000256" key="5">
    <source>
        <dbReference type="ARBA" id="ARBA00023163"/>
    </source>
</evidence>
<dbReference type="Gene3D" id="3.40.50.2300">
    <property type="match status" value="1"/>
</dbReference>
<dbReference type="KEGG" id="slac:SKTS_22900"/>
<dbReference type="RefSeq" id="WP_173064939.1">
    <property type="nucleotide sequence ID" value="NZ_AP022853.1"/>
</dbReference>
<dbReference type="SMART" id="SM00448">
    <property type="entry name" value="REC"/>
    <property type="match status" value="1"/>
</dbReference>
<keyword evidence="2" id="KW-0067">ATP-binding</keyword>
<dbReference type="InterPro" id="IPR001789">
    <property type="entry name" value="Sig_transdc_resp-reg_receiver"/>
</dbReference>
<dbReference type="PROSITE" id="PS00676">
    <property type="entry name" value="SIGMA54_INTERACT_2"/>
    <property type="match status" value="1"/>
</dbReference>
<dbReference type="Gene3D" id="1.10.10.60">
    <property type="entry name" value="Homeodomain-like"/>
    <property type="match status" value="1"/>
</dbReference>
<dbReference type="InterPro" id="IPR009057">
    <property type="entry name" value="Homeodomain-like_sf"/>
</dbReference>
<dbReference type="SMART" id="SM00382">
    <property type="entry name" value="AAA"/>
    <property type="match status" value="1"/>
</dbReference>
<dbReference type="AlphaFoldDB" id="A0A6F8VCK6"/>
<name>A0A6F8VCK6_9PROT</name>